<sequence>MQFISQDGRTFKIDDKALKHCTKVSNTNLEVVNLTGIKSNILRKVIQYCQIHQNDAYIPKISRPLKSNLIFEVVDFQDAEFITQLDFEEIFQIIQAAEVLGIDRLS</sequence>
<organism evidence="3 4">
    <name type="scientific">Paramecium tetraurelia</name>
    <dbReference type="NCBI Taxonomy" id="5888"/>
    <lineage>
        <taxon>Eukaryota</taxon>
        <taxon>Sar</taxon>
        <taxon>Alveolata</taxon>
        <taxon>Ciliophora</taxon>
        <taxon>Intramacronucleata</taxon>
        <taxon>Oligohymenophorea</taxon>
        <taxon>Peniculida</taxon>
        <taxon>Parameciidae</taxon>
        <taxon>Paramecium</taxon>
    </lineage>
</organism>
<proteinExistence type="inferred from homology"/>
<dbReference type="GO" id="GO:0097602">
    <property type="term" value="F:cullin family protein binding"/>
    <property type="evidence" value="ECO:0000318"/>
    <property type="project" value="GO_Central"/>
</dbReference>
<dbReference type="STRING" id="5888.A0EHN4"/>
<dbReference type="GO" id="GO:0005737">
    <property type="term" value="C:cytoplasm"/>
    <property type="evidence" value="ECO:0000318"/>
    <property type="project" value="GO_Central"/>
</dbReference>
<gene>
    <name evidence="3" type="ORF">GSPATT00027151001</name>
</gene>
<dbReference type="EMBL" id="CT868679">
    <property type="protein sequence ID" value="CAK94825.1"/>
    <property type="molecule type" value="Genomic_DNA"/>
</dbReference>
<name>A0EHN4_PARTE</name>
<dbReference type="GeneID" id="5047983"/>
<dbReference type="InterPro" id="IPR011333">
    <property type="entry name" value="SKP1/BTB/POZ_sf"/>
</dbReference>
<dbReference type="InterPro" id="IPR016073">
    <property type="entry name" value="Skp1_comp_POZ"/>
</dbReference>
<dbReference type="RefSeq" id="XP_001462198.1">
    <property type="nucleotide sequence ID" value="XM_001462161.2"/>
</dbReference>
<protein>
    <recommendedName>
        <fullName evidence="2">SKP1 component POZ domain-containing protein</fullName>
    </recommendedName>
</protein>
<keyword evidence="4" id="KW-1185">Reference proteome</keyword>
<accession>A0EHN4</accession>
<dbReference type="InterPro" id="IPR001232">
    <property type="entry name" value="SKP1-like"/>
</dbReference>
<evidence type="ECO:0000313" key="3">
    <source>
        <dbReference type="EMBL" id="CAK94825.1"/>
    </source>
</evidence>
<dbReference type="OMA" id="MQFISQD"/>
<dbReference type="HOGENOM" id="CLU_2228418_0_0_1"/>
<dbReference type="SMART" id="SM00512">
    <property type="entry name" value="Skp1"/>
    <property type="match status" value="1"/>
</dbReference>
<evidence type="ECO:0000259" key="2">
    <source>
        <dbReference type="Pfam" id="PF03931"/>
    </source>
</evidence>
<dbReference type="AlphaFoldDB" id="A0EHN4"/>
<dbReference type="Pfam" id="PF03931">
    <property type="entry name" value="Skp1_POZ"/>
    <property type="match status" value="1"/>
</dbReference>
<dbReference type="OrthoDB" id="2342932at2759"/>
<evidence type="ECO:0000256" key="1">
    <source>
        <dbReference type="ARBA" id="ARBA00009993"/>
    </source>
</evidence>
<feature type="domain" description="SKP1 component POZ" evidence="2">
    <location>
        <begin position="3"/>
        <end position="54"/>
    </location>
</feature>
<dbReference type="Gene3D" id="3.30.710.10">
    <property type="entry name" value="Potassium Channel Kv1.1, Chain A"/>
    <property type="match status" value="1"/>
</dbReference>
<dbReference type="GO" id="GO:0031146">
    <property type="term" value="P:SCF-dependent proteasomal ubiquitin-dependent protein catabolic process"/>
    <property type="evidence" value="ECO:0000318"/>
    <property type="project" value="GO_Central"/>
</dbReference>
<dbReference type="InParanoid" id="A0EHN4"/>
<evidence type="ECO:0000313" key="4">
    <source>
        <dbReference type="Proteomes" id="UP000000600"/>
    </source>
</evidence>
<reference evidence="3 4" key="1">
    <citation type="journal article" date="2006" name="Nature">
        <title>Global trends of whole-genome duplications revealed by the ciliate Paramecium tetraurelia.</title>
        <authorList>
            <consortium name="Genoscope"/>
            <person name="Aury J.-M."/>
            <person name="Jaillon O."/>
            <person name="Duret L."/>
            <person name="Noel B."/>
            <person name="Jubin C."/>
            <person name="Porcel B.M."/>
            <person name="Segurens B."/>
            <person name="Daubin V."/>
            <person name="Anthouard V."/>
            <person name="Aiach N."/>
            <person name="Arnaiz O."/>
            <person name="Billaut A."/>
            <person name="Beisson J."/>
            <person name="Blanc I."/>
            <person name="Bouhouche K."/>
            <person name="Camara F."/>
            <person name="Duharcourt S."/>
            <person name="Guigo R."/>
            <person name="Gogendeau D."/>
            <person name="Katinka M."/>
            <person name="Keller A.-M."/>
            <person name="Kissmehl R."/>
            <person name="Klotz C."/>
            <person name="Koll F."/>
            <person name="Le Moue A."/>
            <person name="Lepere C."/>
            <person name="Malinsky S."/>
            <person name="Nowacki M."/>
            <person name="Nowak J.K."/>
            <person name="Plattner H."/>
            <person name="Poulain J."/>
            <person name="Ruiz F."/>
            <person name="Serrano V."/>
            <person name="Zagulski M."/>
            <person name="Dessen P."/>
            <person name="Betermier M."/>
            <person name="Weissenbach J."/>
            <person name="Scarpelli C."/>
            <person name="Schachter V."/>
            <person name="Sperling L."/>
            <person name="Meyer E."/>
            <person name="Cohen J."/>
            <person name="Wincker P."/>
        </authorList>
    </citation>
    <scope>NUCLEOTIDE SEQUENCE [LARGE SCALE GENOMIC DNA]</scope>
    <source>
        <strain evidence="3 4">Stock d4-2</strain>
    </source>
</reference>
<dbReference type="GO" id="GO:0005634">
    <property type="term" value="C:nucleus"/>
    <property type="evidence" value="ECO:0000318"/>
    <property type="project" value="GO_Central"/>
</dbReference>
<dbReference type="Proteomes" id="UP000000600">
    <property type="component" value="Unassembled WGS sequence"/>
</dbReference>
<dbReference type="KEGG" id="ptm:GSPATT00027151001"/>
<dbReference type="SUPFAM" id="SSF54695">
    <property type="entry name" value="POZ domain"/>
    <property type="match status" value="1"/>
</dbReference>
<comment type="similarity">
    <text evidence="1">Belongs to the SKP1 family.</text>
</comment>